<dbReference type="EMBL" id="CP144692">
    <property type="protein sequence ID" value="WVY96651.1"/>
    <property type="molecule type" value="Genomic_DNA"/>
</dbReference>
<reference evidence="2 3" key="1">
    <citation type="journal article" date="2023" name="Life. Sci Alliance">
        <title>Evolutionary insights into 3D genome organization and epigenetic landscape of Vigna mungo.</title>
        <authorList>
            <person name="Junaid A."/>
            <person name="Singh B."/>
            <person name="Bhatia S."/>
        </authorList>
    </citation>
    <scope>NUCLEOTIDE SEQUENCE [LARGE SCALE GENOMIC DNA]</scope>
    <source>
        <strain evidence="2">Urdbean</strain>
    </source>
</reference>
<protein>
    <submittedName>
        <fullName evidence="2">Uncharacterized protein</fullName>
    </submittedName>
</protein>
<dbReference type="Proteomes" id="UP001374535">
    <property type="component" value="Chromosome 9"/>
</dbReference>
<organism evidence="2 3">
    <name type="scientific">Vigna mungo</name>
    <name type="common">Black gram</name>
    <name type="synonym">Phaseolus mungo</name>
    <dbReference type="NCBI Taxonomy" id="3915"/>
    <lineage>
        <taxon>Eukaryota</taxon>
        <taxon>Viridiplantae</taxon>
        <taxon>Streptophyta</taxon>
        <taxon>Embryophyta</taxon>
        <taxon>Tracheophyta</taxon>
        <taxon>Spermatophyta</taxon>
        <taxon>Magnoliopsida</taxon>
        <taxon>eudicotyledons</taxon>
        <taxon>Gunneridae</taxon>
        <taxon>Pentapetalae</taxon>
        <taxon>rosids</taxon>
        <taxon>fabids</taxon>
        <taxon>Fabales</taxon>
        <taxon>Fabaceae</taxon>
        <taxon>Papilionoideae</taxon>
        <taxon>50 kb inversion clade</taxon>
        <taxon>NPAAA clade</taxon>
        <taxon>indigoferoid/millettioid clade</taxon>
        <taxon>Phaseoleae</taxon>
        <taxon>Vigna</taxon>
    </lineage>
</organism>
<dbReference type="AlphaFoldDB" id="A0AAQ3MT97"/>
<dbReference type="InterPro" id="IPR032675">
    <property type="entry name" value="LRR_dom_sf"/>
</dbReference>
<accession>A0AAQ3MT97</accession>
<proteinExistence type="predicted"/>
<evidence type="ECO:0000256" key="1">
    <source>
        <dbReference type="SAM" id="MobiDB-lite"/>
    </source>
</evidence>
<dbReference type="Gene3D" id="3.80.10.10">
    <property type="entry name" value="Ribonuclease Inhibitor"/>
    <property type="match status" value="1"/>
</dbReference>
<sequence>MQKYPSFLFGVECFSNDRVVGLSGEIPQQTSSLRLLLRLNISDNNIHNPIPNQVAKPTPLHCNALDTPTANNPHHCPNTHKDQNTNPSRKPVTNEPPTASATATASNHLRATTSRFKPTNRSEQRVRNGKAPPSNEPPSASTPPNSRRRTAASHWLTATNVETLSQ</sequence>
<evidence type="ECO:0000313" key="3">
    <source>
        <dbReference type="Proteomes" id="UP001374535"/>
    </source>
</evidence>
<feature type="compositionally biased region" description="Polar residues" evidence="1">
    <location>
        <begin position="107"/>
        <end position="119"/>
    </location>
</feature>
<feature type="compositionally biased region" description="Polar residues" evidence="1">
    <location>
        <begin position="156"/>
        <end position="166"/>
    </location>
</feature>
<name>A0AAQ3MT97_VIGMU</name>
<keyword evidence="3" id="KW-1185">Reference proteome</keyword>
<feature type="region of interest" description="Disordered" evidence="1">
    <location>
        <begin position="60"/>
        <end position="166"/>
    </location>
</feature>
<evidence type="ECO:0000313" key="2">
    <source>
        <dbReference type="EMBL" id="WVY96651.1"/>
    </source>
</evidence>
<gene>
    <name evidence="2" type="ORF">V8G54_028802</name>
</gene>